<feature type="non-terminal residue" evidence="1">
    <location>
        <position position="26"/>
    </location>
</feature>
<evidence type="ECO:0000313" key="1">
    <source>
        <dbReference type="EMBL" id="EDM16583.1"/>
    </source>
</evidence>
<dbReference type="AlphaFoldDB" id="A6IGW5"/>
<sequence length="26" mass="2983">MVPGWVLLDIITWTLTLPQPVHLLII</sequence>
<organism evidence="1 2">
    <name type="scientific">Rattus norvegicus</name>
    <name type="common">Rat</name>
    <dbReference type="NCBI Taxonomy" id="10116"/>
    <lineage>
        <taxon>Eukaryota</taxon>
        <taxon>Metazoa</taxon>
        <taxon>Chordata</taxon>
        <taxon>Craniata</taxon>
        <taxon>Vertebrata</taxon>
        <taxon>Euteleostomi</taxon>
        <taxon>Mammalia</taxon>
        <taxon>Eutheria</taxon>
        <taxon>Euarchontoglires</taxon>
        <taxon>Glires</taxon>
        <taxon>Rodentia</taxon>
        <taxon>Myomorpha</taxon>
        <taxon>Muroidea</taxon>
        <taxon>Muridae</taxon>
        <taxon>Murinae</taxon>
        <taxon>Rattus</taxon>
    </lineage>
</organism>
<dbReference type="EMBL" id="CH473960">
    <property type="protein sequence ID" value="EDM16583.1"/>
    <property type="molecule type" value="Genomic_DNA"/>
</dbReference>
<proteinExistence type="predicted"/>
<name>A6IGW5_RAT</name>
<reference evidence="1 2" key="1">
    <citation type="submission" date="2005-09" db="EMBL/GenBank/DDBJ databases">
        <authorList>
            <person name="Mural R.J."/>
            <person name="Li P.W."/>
            <person name="Adams M.D."/>
            <person name="Amanatides P.G."/>
            <person name="Baden-Tillson H."/>
            <person name="Barnstead M."/>
            <person name="Chin S.H."/>
            <person name="Dew I."/>
            <person name="Evans C.A."/>
            <person name="Ferriera S."/>
            <person name="Flanigan M."/>
            <person name="Fosler C."/>
            <person name="Glodek A."/>
            <person name="Gu Z."/>
            <person name="Holt R.A."/>
            <person name="Jennings D."/>
            <person name="Kraft C.L."/>
            <person name="Lu F."/>
            <person name="Nguyen T."/>
            <person name="Nusskern D.R."/>
            <person name="Pfannkoch C.M."/>
            <person name="Sitter C."/>
            <person name="Sutton G.G."/>
            <person name="Venter J.C."/>
            <person name="Wang Z."/>
            <person name="Woodage T."/>
            <person name="Zheng X.H."/>
            <person name="Zhong F."/>
        </authorList>
    </citation>
    <scope>NUCLEOTIDE SEQUENCE [LARGE SCALE GENOMIC DNA]</scope>
    <source>
        <strain>BN</strain>
        <strain evidence="2">Sprague-Dawley</strain>
    </source>
</reference>
<evidence type="ECO:0000313" key="2">
    <source>
        <dbReference type="Proteomes" id="UP000234681"/>
    </source>
</evidence>
<gene>
    <name evidence="1" type="ORF">rCG_48963</name>
</gene>
<dbReference type="Proteomes" id="UP000234681">
    <property type="component" value="Chromosome 7"/>
</dbReference>
<accession>A6IGW5</accession>
<protein>
    <submittedName>
        <fullName evidence="1">RCG48963</fullName>
    </submittedName>
</protein>